<dbReference type="EMBL" id="UINC01061408">
    <property type="protein sequence ID" value="SVB86953.1"/>
    <property type="molecule type" value="Genomic_DNA"/>
</dbReference>
<dbReference type="Gene3D" id="3.40.50.1820">
    <property type="entry name" value="alpha/beta hydrolase"/>
    <property type="match status" value="1"/>
</dbReference>
<dbReference type="PANTHER" id="PTHR43037:SF1">
    <property type="entry name" value="BLL1128 PROTEIN"/>
    <property type="match status" value="1"/>
</dbReference>
<keyword evidence="1" id="KW-0732">Signal</keyword>
<proteinExistence type="predicted"/>
<dbReference type="InterPro" id="IPR050955">
    <property type="entry name" value="Plant_Biomass_Hydrol_Est"/>
</dbReference>
<name>A0A382HJV7_9ZZZZ</name>
<dbReference type="AlphaFoldDB" id="A0A382HJV7"/>
<organism evidence="2">
    <name type="scientific">marine metagenome</name>
    <dbReference type="NCBI Taxonomy" id="408172"/>
    <lineage>
        <taxon>unclassified sequences</taxon>
        <taxon>metagenomes</taxon>
        <taxon>ecological metagenomes</taxon>
    </lineage>
</organism>
<feature type="non-terminal residue" evidence="2">
    <location>
        <position position="1"/>
    </location>
</feature>
<evidence type="ECO:0000256" key="1">
    <source>
        <dbReference type="ARBA" id="ARBA00022729"/>
    </source>
</evidence>
<evidence type="ECO:0000313" key="2">
    <source>
        <dbReference type="EMBL" id="SVB86953.1"/>
    </source>
</evidence>
<reference evidence="2" key="1">
    <citation type="submission" date="2018-05" db="EMBL/GenBank/DDBJ databases">
        <authorList>
            <person name="Lanie J.A."/>
            <person name="Ng W.-L."/>
            <person name="Kazmierczak K.M."/>
            <person name="Andrzejewski T.M."/>
            <person name="Davidsen T.M."/>
            <person name="Wayne K.J."/>
            <person name="Tettelin H."/>
            <person name="Glass J.I."/>
            <person name="Rusch D."/>
            <person name="Podicherti R."/>
            <person name="Tsui H.-C.T."/>
            <person name="Winkler M.E."/>
        </authorList>
    </citation>
    <scope>NUCLEOTIDE SEQUENCE</scope>
</reference>
<dbReference type="SUPFAM" id="SSF53474">
    <property type="entry name" value="alpha/beta-Hydrolases"/>
    <property type="match status" value="1"/>
</dbReference>
<dbReference type="InterPro" id="IPR029058">
    <property type="entry name" value="AB_hydrolase_fold"/>
</dbReference>
<accession>A0A382HJV7</accession>
<protein>
    <submittedName>
        <fullName evidence="2">Uncharacterized protein</fullName>
    </submittedName>
</protein>
<gene>
    <name evidence="2" type="ORF">METZ01_LOCUS239807</name>
</gene>
<feature type="non-terminal residue" evidence="2">
    <location>
        <position position="172"/>
    </location>
</feature>
<sequence length="172" mass="19141">VNCLVVSVLGVLLLPFGLVGQADVSGFNEVYERLRIGAVYSAEVPTGRLEFTRSNQDSLAHRYLIIVPESYNPVRRYPVVFYLHGGVFRPDPGPGGGWWRNMDRVLSEDHIAALPLSWPESLWWQASQVENLRGILSDLKHSYNVDENRVYAVGVSDGGTGGYFLGFKDTTP</sequence>
<dbReference type="PANTHER" id="PTHR43037">
    <property type="entry name" value="UNNAMED PRODUCT-RELATED"/>
    <property type="match status" value="1"/>
</dbReference>